<dbReference type="PANTHER" id="PTHR33639:SF2">
    <property type="entry name" value="DUF393 DOMAIN-CONTAINING PROTEIN"/>
    <property type="match status" value="1"/>
</dbReference>
<proteinExistence type="predicted"/>
<dbReference type="EMBL" id="CP016808">
    <property type="protein sequence ID" value="ANY69257.1"/>
    <property type="molecule type" value="Genomic_DNA"/>
</dbReference>
<dbReference type="InterPro" id="IPR052927">
    <property type="entry name" value="DCC_oxidoreductase"/>
</dbReference>
<protein>
    <recommendedName>
        <fullName evidence="3">Thiol-disulfide oxidoreductase</fullName>
    </recommendedName>
</protein>
<dbReference type="GO" id="GO:0015035">
    <property type="term" value="F:protein-disulfide reductase activity"/>
    <property type="evidence" value="ECO:0007669"/>
    <property type="project" value="InterPro"/>
</dbReference>
<feature type="transmembrane region" description="Helical" evidence="1">
    <location>
        <begin position="92"/>
        <end position="110"/>
    </location>
</feature>
<dbReference type="AlphaFoldDB" id="A0A1B2DNI1"/>
<sequence>MMQAPTKKQPGRALLLVDGQCQLCSKISQFVIAHDPEACFRFAALQSPAGQYVLEAYLLPPSDLDTFVMIEDGCCYTKSEAALRVLRQLNGLWPLLYGLIILPALLRNVVYDWIAAKRYGWFGEVEHCLLPNANQRSLLIEEKEEAAPYVK</sequence>
<keyword evidence="1" id="KW-1133">Transmembrane helix</keyword>
<organism evidence="2">
    <name type="scientific">Paenibacillus sp. BIHB 4019</name>
    <dbReference type="NCBI Taxonomy" id="1870819"/>
    <lineage>
        <taxon>Bacteria</taxon>
        <taxon>Bacillati</taxon>
        <taxon>Bacillota</taxon>
        <taxon>Bacilli</taxon>
        <taxon>Bacillales</taxon>
        <taxon>Paenibacillaceae</taxon>
        <taxon>Paenibacillus</taxon>
    </lineage>
</organism>
<gene>
    <name evidence="2" type="ORF">BBD42_24325</name>
</gene>
<evidence type="ECO:0000256" key="1">
    <source>
        <dbReference type="SAM" id="Phobius"/>
    </source>
</evidence>
<evidence type="ECO:0008006" key="3">
    <source>
        <dbReference type="Google" id="ProtNLM"/>
    </source>
</evidence>
<evidence type="ECO:0000313" key="2">
    <source>
        <dbReference type="EMBL" id="ANY69257.1"/>
    </source>
</evidence>
<dbReference type="PANTHER" id="PTHR33639">
    <property type="entry name" value="THIOL-DISULFIDE OXIDOREDUCTASE DCC"/>
    <property type="match status" value="1"/>
</dbReference>
<dbReference type="InterPro" id="IPR007263">
    <property type="entry name" value="DCC1-like"/>
</dbReference>
<reference evidence="2" key="1">
    <citation type="submission" date="2016-08" db="EMBL/GenBank/DDBJ databases">
        <title>Complete Genome Seqeunce of Paenibacillus sp. BIHB 4019 from tea rhizoplane.</title>
        <authorList>
            <person name="Thakur R."/>
            <person name="Swarnkar M.K."/>
            <person name="Gulati A."/>
        </authorList>
    </citation>
    <scope>NUCLEOTIDE SEQUENCE [LARGE SCALE GENOMIC DNA]</scope>
    <source>
        <strain evidence="2">BIHB4019</strain>
    </source>
</reference>
<keyword evidence="1" id="KW-0472">Membrane</keyword>
<accession>A0A1B2DNI1</accession>
<name>A0A1B2DNI1_9BACL</name>
<dbReference type="RefSeq" id="WP_099520291.1">
    <property type="nucleotide sequence ID" value="NZ_CP016808.1"/>
</dbReference>
<dbReference type="Pfam" id="PF04134">
    <property type="entry name" value="DCC1-like"/>
    <property type="match status" value="1"/>
</dbReference>
<keyword evidence="1" id="KW-0812">Transmembrane</keyword>